<evidence type="ECO:0000256" key="4">
    <source>
        <dbReference type="ARBA" id="ARBA00022833"/>
    </source>
</evidence>
<dbReference type="Gene3D" id="3.30.70.2000">
    <property type="match status" value="1"/>
</dbReference>
<dbReference type="SUPFAM" id="SSF57845">
    <property type="entry name" value="B-box zinc-binding domain"/>
    <property type="match status" value="1"/>
</dbReference>
<dbReference type="SUPFAM" id="SSF57850">
    <property type="entry name" value="RING/U-box"/>
    <property type="match status" value="1"/>
</dbReference>
<dbReference type="GO" id="GO:0045087">
    <property type="term" value="P:innate immune response"/>
    <property type="evidence" value="ECO:0007669"/>
    <property type="project" value="UniProtKB-KW"/>
</dbReference>
<feature type="region of interest" description="Disordered" evidence="7">
    <location>
        <begin position="320"/>
        <end position="339"/>
    </location>
</feature>
<proteinExistence type="predicted"/>
<dbReference type="EMBL" id="JAATJV010151600">
    <property type="protein sequence ID" value="MBZ3870669.1"/>
    <property type="molecule type" value="Genomic_DNA"/>
</dbReference>
<feature type="region of interest" description="Disordered" evidence="7">
    <location>
        <begin position="1"/>
        <end position="69"/>
    </location>
</feature>
<dbReference type="Pfam" id="PF00643">
    <property type="entry name" value="zf-B_box"/>
    <property type="match status" value="1"/>
</dbReference>
<evidence type="ECO:0000256" key="6">
    <source>
        <dbReference type="PROSITE-ProRule" id="PRU00024"/>
    </source>
</evidence>
<dbReference type="PROSITE" id="PS50089">
    <property type="entry name" value="ZF_RING_2"/>
    <property type="match status" value="1"/>
</dbReference>
<dbReference type="Proteomes" id="UP001166674">
    <property type="component" value="Unassembled WGS sequence"/>
</dbReference>
<dbReference type="PROSITE" id="PS50188">
    <property type="entry name" value="B302_SPRY"/>
    <property type="match status" value="1"/>
</dbReference>
<dbReference type="InterPro" id="IPR011333">
    <property type="entry name" value="SKP1/BTB/POZ_sf"/>
</dbReference>
<reference evidence="11" key="1">
    <citation type="submission" date="2020-03" db="EMBL/GenBank/DDBJ databases">
        <title>Studies in the Genomics of Life Span.</title>
        <authorList>
            <person name="Glass D."/>
        </authorList>
    </citation>
    <scope>NUCLEOTIDE SEQUENCE</scope>
    <source>
        <strain evidence="11">SUZIE</strain>
        <tissue evidence="11">Muscle</tissue>
    </source>
</reference>
<dbReference type="InterPro" id="IPR001841">
    <property type="entry name" value="Znf_RING"/>
</dbReference>
<keyword evidence="3 6" id="KW-0863">Zinc-finger</keyword>
<gene>
    <name evidence="11" type="ORF">SUZIE_109095</name>
</gene>
<evidence type="ECO:0000256" key="7">
    <source>
        <dbReference type="SAM" id="MobiDB-lite"/>
    </source>
</evidence>
<dbReference type="FunFam" id="3.30.710.10:FF:000005">
    <property type="entry name" value="Potassium channel tetramerization domain-containing 17"/>
    <property type="match status" value="1"/>
</dbReference>
<dbReference type="GO" id="GO:0008270">
    <property type="term" value="F:zinc ion binding"/>
    <property type="evidence" value="ECO:0007669"/>
    <property type="project" value="UniProtKB-KW"/>
</dbReference>
<dbReference type="InterPro" id="IPR013320">
    <property type="entry name" value="ConA-like_dom_sf"/>
</dbReference>
<evidence type="ECO:0000259" key="10">
    <source>
        <dbReference type="PROSITE" id="PS50188"/>
    </source>
</evidence>
<dbReference type="Pfam" id="PF00622">
    <property type="entry name" value="SPRY"/>
    <property type="match status" value="1"/>
</dbReference>
<dbReference type="Gene3D" id="3.30.160.60">
    <property type="entry name" value="Classic Zinc Finger"/>
    <property type="match status" value="1"/>
</dbReference>
<dbReference type="PROSITE" id="PS50119">
    <property type="entry name" value="ZF_BBOX"/>
    <property type="match status" value="1"/>
</dbReference>
<evidence type="ECO:0000259" key="9">
    <source>
        <dbReference type="PROSITE" id="PS50119"/>
    </source>
</evidence>
<dbReference type="InterPro" id="IPR058030">
    <property type="entry name" value="TRIM8/14/16/25/29/45/65_CC"/>
</dbReference>
<dbReference type="Pfam" id="PF25600">
    <property type="entry name" value="TRIM_CC"/>
    <property type="match status" value="1"/>
</dbReference>
<evidence type="ECO:0000256" key="2">
    <source>
        <dbReference type="ARBA" id="ARBA00022723"/>
    </source>
</evidence>
<evidence type="ECO:0000313" key="12">
    <source>
        <dbReference type="Proteomes" id="UP001166674"/>
    </source>
</evidence>
<accession>A0AA41MF17</accession>
<dbReference type="SMART" id="SM00225">
    <property type="entry name" value="BTB"/>
    <property type="match status" value="1"/>
</dbReference>
<dbReference type="SMART" id="SM00449">
    <property type="entry name" value="SPRY"/>
    <property type="match status" value="1"/>
</dbReference>
<feature type="domain" description="RING-type" evidence="8">
    <location>
        <begin position="360"/>
        <end position="404"/>
    </location>
</feature>
<evidence type="ECO:0000256" key="3">
    <source>
        <dbReference type="ARBA" id="ARBA00022771"/>
    </source>
</evidence>
<dbReference type="InterPro" id="IPR003877">
    <property type="entry name" value="SPRY_dom"/>
</dbReference>
<dbReference type="AlphaFoldDB" id="A0AA41MF17"/>
<dbReference type="CDD" id="cd18389">
    <property type="entry name" value="BTB_POZ_KCTD2"/>
    <property type="match status" value="1"/>
</dbReference>
<dbReference type="SMART" id="SM00184">
    <property type="entry name" value="RING"/>
    <property type="match status" value="1"/>
</dbReference>
<dbReference type="InterPro" id="IPR013083">
    <property type="entry name" value="Znf_RING/FYVE/PHD"/>
</dbReference>
<dbReference type="SUPFAM" id="SSF49899">
    <property type="entry name" value="Concanavalin A-like lectins/glucanases"/>
    <property type="match status" value="1"/>
</dbReference>
<name>A0AA41MF17_SCICA</name>
<sequence>MAELQLDPAMAGLGGGGGSGAGDGSGPGRGPPSPRPAGPTPRGHARLPAAVAQPLDPGPGPPERAGGGGAARWVRLNVGGTYFVTTRQTLGREPKSFLCRLCCQEDPELDSDKDETGAYLIDRDPTYFGPILNYLRHGKLIITKELAEEGVLEEAEFYNIASLVRLVKERIRDNENRTSQGPVKHVYRVLQCQEEELTQMVSTMSDGWKFEQLISIGSSYNYGNEDQAEFLCVVSRELNNSTNGIVIEPSEKAKCCSDSIPPQQCVCFGGQSADFLHLCPDHGFFLGTAMLKYESLIDPLHVTPSATGYCTSRDEGASAARPAQDQVPAPQPPAQPSRPSQVQLLMSNNALRTFEDQVLCPICLEVFHNPVTTACGHNFCMTCLQSFWDHQAATGETHYCPQCRESFPSRPRLCKNVILGEMVACFTQSKNQALGPLWNTAGPRDVPCDFCSPQKLRSVKSCLHCVASLCEKHLRSHFEDQMFQSHQLLEPVRDLKTRLCRKHRKLRQLYCRTEGCCVCGACLLEEHKNHETAPLEEERARKEMEVRKVQANVENEMLIIASDSQKHQGRVTFLSKLIQTMRDEVKTCFSEIIHEVKQLQIKVLDFVEKEEATALEKLGSSIQQSHNRLLKLEGDSVWLHTLLTNRSDEQFLQARPHSGSGPEFPKLKHIPVCMEPLMGTNCEETQSFLQLPETLAELRTQLVDMGLSFINQLLMKGIRMNSYEVLPLTTDRKTLLQCYCNLNFDPSTASEELFLFKETHSVLNLGILLEPTAAGGPVPGFKQWPQVLCSRSLSEGRHYWEAEVSNSWMCLGVTYRRSPPLNGLPRRNIVYLLGRNPYSWCLEWDSLKFSVWHNNTQTVLHGAYHRTLGVALDCGAGCLSFYGVAGGVSLLYRFLVTFLEPLFPAVMVSSGASVTLKQRPEA</sequence>
<dbReference type="PANTHER" id="PTHR25465">
    <property type="entry name" value="B-BOX DOMAIN CONTAINING"/>
    <property type="match status" value="1"/>
</dbReference>
<feature type="domain" description="B box-type" evidence="9">
    <location>
        <begin position="495"/>
        <end position="535"/>
    </location>
</feature>
<evidence type="ECO:0000256" key="5">
    <source>
        <dbReference type="ARBA" id="ARBA00022859"/>
    </source>
</evidence>
<evidence type="ECO:0000313" key="11">
    <source>
        <dbReference type="EMBL" id="MBZ3870669.1"/>
    </source>
</evidence>
<dbReference type="Gene3D" id="3.30.710.10">
    <property type="entry name" value="Potassium Channel Kv1.1, Chain A"/>
    <property type="match status" value="1"/>
</dbReference>
<dbReference type="Gene3D" id="4.10.830.40">
    <property type="match status" value="1"/>
</dbReference>
<dbReference type="CDD" id="cd19802">
    <property type="entry name" value="Bbox1_TRIM8-like"/>
    <property type="match status" value="1"/>
</dbReference>
<dbReference type="InterPro" id="IPR001870">
    <property type="entry name" value="B30.2/SPRY"/>
</dbReference>
<comment type="caution">
    <text evidence="11">The sequence shown here is derived from an EMBL/GenBank/DDBJ whole genome shotgun (WGS) entry which is preliminary data.</text>
</comment>
<dbReference type="PANTHER" id="PTHR25465:SF34">
    <property type="entry name" value="TRIPARTITE MOTIF-CONTAINING 80"/>
    <property type="match status" value="1"/>
</dbReference>
<dbReference type="InterPro" id="IPR051051">
    <property type="entry name" value="E3_ubiq-ligase_TRIM/RNF"/>
</dbReference>
<keyword evidence="4" id="KW-0862">Zinc</keyword>
<feature type="compositionally biased region" description="Pro residues" evidence="7">
    <location>
        <begin position="29"/>
        <end position="39"/>
    </location>
</feature>
<evidence type="ECO:0000259" key="8">
    <source>
        <dbReference type="PROSITE" id="PS50089"/>
    </source>
</evidence>
<organism evidence="11 12">
    <name type="scientific">Sciurus carolinensis</name>
    <name type="common">Eastern gray squirrel</name>
    <dbReference type="NCBI Taxonomy" id="30640"/>
    <lineage>
        <taxon>Eukaryota</taxon>
        <taxon>Metazoa</taxon>
        <taxon>Chordata</taxon>
        <taxon>Craniata</taxon>
        <taxon>Vertebrata</taxon>
        <taxon>Euteleostomi</taxon>
        <taxon>Mammalia</taxon>
        <taxon>Eutheria</taxon>
        <taxon>Euarchontoglires</taxon>
        <taxon>Glires</taxon>
        <taxon>Rodentia</taxon>
        <taxon>Sciuromorpha</taxon>
        <taxon>Sciuridae</taxon>
        <taxon>Sciurinae</taxon>
        <taxon>Sciurini</taxon>
        <taxon>Sciurus</taxon>
    </lineage>
</organism>
<dbReference type="GO" id="GO:0051260">
    <property type="term" value="P:protein homooligomerization"/>
    <property type="evidence" value="ECO:0007669"/>
    <property type="project" value="InterPro"/>
</dbReference>
<dbReference type="InterPro" id="IPR003879">
    <property type="entry name" value="Butyrophylin_SPRY"/>
</dbReference>
<dbReference type="InterPro" id="IPR000210">
    <property type="entry name" value="BTB/POZ_dom"/>
</dbReference>
<dbReference type="Gene3D" id="2.60.120.920">
    <property type="match status" value="1"/>
</dbReference>
<dbReference type="Pfam" id="PF02214">
    <property type="entry name" value="BTB_2"/>
    <property type="match status" value="1"/>
</dbReference>
<evidence type="ECO:0000256" key="1">
    <source>
        <dbReference type="ARBA" id="ARBA00022588"/>
    </source>
</evidence>
<dbReference type="Gene3D" id="3.30.40.10">
    <property type="entry name" value="Zinc/RING finger domain, C3HC4 (zinc finger)"/>
    <property type="match status" value="1"/>
</dbReference>
<keyword evidence="12" id="KW-1185">Reference proteome</keyword>
<dbReference type="SUPFAM" id="SSF54695">
    <property type="entry name" value="POZ domain"/>
    <property type="match status" value="1"/>
</dbReference>
<dbReference type="Gene3D" id="6.10.140.750">
    <property type="match status" value="1"/>
</dbReference>
<keyword evidence="1" id="KW-0399">Innate immunity</keyword>
<dbReference type="FunFam" id="3.30.70.2000:FF:000001">
    <property type="entry name" value="Potassium channel tetramerization domain-containing 17"/>
    <property type="match status" value="1"/>
</dbReference>
<dbReference type="InterPro" id="IPR003131">
    <property type="entry name" value="T1-type_BTB"/>
</dbReference>
<feature type="compositionally biased region" description="Gly residues" evidence="7">
    <location>
        <begin position="12"/>
        <end position="28"/>
    </location>
</feature>
<protein>
    <submittedName>
        <fullName evidence="11">BTB/POZ domain-containing protein KCTD2</fullName>
    </submittedName>
</protein>
<dbReference type="InterPro" id="IPR017907">
    <property type="entry name" value="Znf_RING_CS"/>
</dbReference>
<keyword evidence="5" id="KW-0391">Immunity</keyword>
<dbReference type="PROSITE" id="PS00518">
    <property type="entry name" value="ZF_RING_1"/>
    <property type="match status" value="1"/>
</dbReference>
<dbReference type="InterPro" id="IPR043136">
    <property type="entry name" value="B30.2/SPRY_sf"/>
</dbReference>
<feature type="domain" description="B30.2/SPRY" evidence="10">
    <location>
        <begin position="722"/>
        <end position="921"/>
    </location>
</feature>
<keyword evidence="2" id="KW-0479">Metal-binding</keyword>
<dbReference type="SMART" id="SM00336">
    <property type="entry name" value="BBOX"/>
    <property type="match status" value="1"/>
</dbReference>
<dbReference type="PRINTS" id="PR01407">
    <property type="entry name" value="BUTYPHLNCDUF"/>
</dbReference>
<dbReference type="Pfam" id="PF15227">
    <property type="entry name" value="zf-C3HC4_4"/>
    <property type="match status" value="1"/>
</dbReference>
<dbReference type="InterPro" id="IPR000315">
    <property type="entry name" value="Znf_B-box"/>
</dbReference>
<dbReference type="CDD" id="cd19769">
    <property type="entry name" value="Bbox2_TRIM16-like"/>
    <property type="match status" value="1"/>
</dbReference>